<organism evidence="3 4">
    <name type="scientific">Paenibacillus prosopidis</name>
    <dbReference type="NCBI Taxonomy" id="630520"/>
    <lineage>
        <taxon>Bacteria</taxon>
        <taxon>Bacillati</taxon>
        <taxon>Bacillota</taxon>
        <taxon>Bacilli</taxon>
        <taxon>Bacillales</taxon>
        <taxon>Paenibacillaceae</taxon>
        <taxon>Paenibacillus</taxon>
    </lineage>
</organism>
<evidence type="ECO:0000313" key="4">
    <source>
        <dbReference type="Proteomes" id="UP000252415"/>
    </source>
</evidence>
<dbReference type="EMBL" id="QPJD01000013">
    <property type="protein sequence ID" value="RCW43375.1"/>
    <property type="molecule type" value="Genomic_DNA"/>
</dbReference>
<proteinExistence type="inferred from homology"/>
<dbReference type="Pfam" id="PF00899">
    <property type="entry name" value="ThiF"/>
    <property type="match status" value="1"/>
</dbReference>
<dbReference type="PANTHER" id="PTHR10953:SF102">
    <property type="entry name" value="ADENYLYLTRANSFERASE AND SULFURTRANSFERASE MOCS3"/>
    <property type="match status" value="1"/>
</dbReference>
<comment type="similarity">
    <text evidence="1">Belongs to the HesA/MoeB/ThiF family.</text>
</comment>
<gene>
    <name evidence="3" type="ORF">DFP97_11346</name>
</gene>
<dbReference type="GO" id="GO:0004792">
    <property type="term" value="F:thiosulfate-cyanide sulfurtransferase activity"/>
    <property type="evidence" value="ECO:0007669"/>
    <property type="project" value="TreeGrafter"/>
</dbReference>
<dbReference type="GO" id="GO:0008641">
    <property type="term" value="F:ubiquitin-like modifier activating enzyme activity"/>
    <property type="evidence" value="ECO:0007669"/>
    <property type="project" value="InterPro"/>
</dbReference>
<dbReference type="OrthoDB" id="9804286at2"/>
<dbReference type="CDD" id="cd00757">
    <property type="entry name" value="ThiF_MoeB_HesA_family"/>
    <property type="match status" value="1"/>
</dbReference>
<evidence type="ECO:0000259" key="2">
    <source>
        <dbReference type="Pfam" id="PF00899"/>
    </source>
</evidence>
<dbReference type="InterPro" id="IPR045886">
    <property type="entry name" value="ThiF/MoeB/HesA"/>
</dbReference>
<dbReference type="GO" id="GO:0005829">
    <property type="term" value="C:cytosol"/>
    <property type="evidence" value="ECO:0007669"/>
    <property type="project" value="TreeGrafter"/>
</dbReference>
<dbReference type="InterPro" id="IPR000594">
    <property type="entry name" value="ThiF_NAD_FAD-bd"/>
</dbReference>
<accession>A0A368VQS0</accession>
<feature type="domain" description="THIF-type NAD/FAD binding fold" evidence="2">
    <location>
        <begin position="22"/>
        <end position="260"/>
    </location>
</feature>
<keyword evidence="3" id="KW-0548">Nucleotidyltransferase</keyword>
<dbReference type="SUPFAM" id="SSF69572">
    <property type="entry name" value="Activating enzymes of the ubiquitin-like proteins"/>
    <property type="match status" value="1"/>
</dbReference>
<dbReference type="FunFam" id="3.40.50.720:FF:000080">
    <property type="entry name" value="Thiazole biosynthesis adenylyltransferase ThiF"/>
    <property type="match status" value="1"/>
</dbReference>
<name>A0A368VQS0_9BACL</name>
<dbReference type="Gene3D" id="3.40.50.720">
    <property type="entry name" value="NAD(P)-binding Rossmann-like Domain"/>
    <property type="match status" value="1"/>
</dbReference>
<dbReference type="GO" id="GO:0008146">
    <property type="term" value="F:sulfotransferase activity"/>
    <property type="evidence" value="ECO:0007669"/>
    <property type="project" value="TreeGrafter"/>
</dbReference>
<keyword evidence="4" id="KW-1185">Reference proteome</keyword>
<dbReference type="PANTHER" id="PTHR10953">
    <property type="entry name" value="UBIQUITIN-ACTIVATING ENZYME E1"/>
    <property type="match status" value="1"/>
</dbReference>
<keyword evidence="3" id="KW-0808">Transferase</keyword>
<dbReference type="InterPro" id="IPR035985">
    <property type="entry name" value="Ubiquitin-activating_enz"/>
</dbReference>
<dbReference type="Proteomes" id="UP000252415">
    <property type="component" value="Unassembled WGS sequence"/>
</dbReference>
<sequence length="359" mass="38876">MNKQYSQATESTSSVPAGSARYARQMRFAPIGTGGQQALGSSRAAVVGMGALGSVIAQHLVRSGVGYVRIIDRDIIEWSNLQRQMLYTEQDVVSLLPKAEAAAVHLRAMNSSVTVEAVVADLTAANAEELLADVHLIIDGSDNFSVRYLMNDYSVKHGIPWIYGGAVGASGMTMTIVPDETPCYRCLFNEPPVPGTTDTCETAGVISPIVDIIGSVQAAEAIKLLSGNRQALHRTLFQVDLWNHSWLPVSIAKAKRSDCPSCGRNHYDFLDEMMSEPAAASLCGRNSVQITPNQPVSLHLDELAVRLQPVGAITLNRYLLRIELEDDLTFVLFSDGRAIVQGTDQLTKARSIYSEILGN</sequence>
<comment type="caution">
    <text evidence="3">The sequence shown here is derived from an EMBL/GenBank/DDBJ whole genome shotgun (WGS) entry which is preliminary data.</text>
</comment>
<protein>
    <submittedName>
        <fullName evidence="3">Adenylyltransferase/sulfurtransferase</fullName>
    </submittedName>
</protein>
<evidence type="ECO:0000313" key="3">
    <source>
        <dbReference type="EMBL" id="RCW43375.1"/>
    </source>
</evidence>
<dbReference type="GO" id="GO:0016779">
    <property type="term" value="F:nucleotidyltransferase activity"/>
    <property type="evidence" value="ECO:0007669"/>
    <property type="project" value="UniProtKB-KW"/>
</dbReference>
<dbReference type="RefSeq" id="WP_114381967.1">
    <property type="nucleotide sequence ID" value="NZ_QPJD01000013.1"/>
</dbReference>
<reference evidence="3 4" key="1">
    <citation type="submission" date="2018-07" db="EMBL/GenBank/DDBJ databases">
        <title>Genomic Encyclopedia of Type Strains, Phase III (KMG-III): the genomes of soil and plant-associated and newly described type strains.</title>
        <authorList>
            <person name="Whitman W."/>
        </authorList>
    </citation>
    <scope>NUCLEOTIDE SEQUENCE [LARGE SCALE GENOMIC DNA]</scope>
    <source>
        <strain evidence="3 4">CECT 7506</strain>
    </source>
</reference>
<dbReference type="AlphaFoldDB" id="A0A368VQS0"/>
<evidence type="ECO:0000256" key="1">
    <source>
        <dbReference type="ARBA" id="ARBA00009919"/>
    </source>
</evidence>